<dbReference type="Proteomes" id="UP000827092">
    <property type="component" value="Unassembled WGS sequence"/>
</dbReference>
<reference evidence="1 2" key="1">
    <citation type="journal article" date="2022" name="Nat. Ecol. Evol.">
        <title>A masculinizing supergene underlies an exaggerated male reproductive morph in a spider.</title>
        <authorList>
            <person name="Hendrickx F."/>
            <person name="De Corte Z."/>
            <person name="Sonet G."/>
            <person name="Van Belleghem S.M."/>
            <person name="Kostlbacher S."/>
            <person name="Vangestel C."/>
        </authorList>
    </citation>
    <scope>NUCLEOTIDE SEQUENCE [LARGE SCALE GENOMIC DNA]</scope>
    <source>
        <strain evidence="1">W744_W776</strain>
    </source>
</reference>
<evidence type="ECO:0000313" key="2">
    <source>
        <dbReference type="Proteomes" id="UP000827092"/>
    </source>
</evidence>
<comment type="caution">
    <text evidence="1">The sequence shown here is derived from an EMBL/GenBank/DDBJ whole genome shotgun (WGS) entry which is preliminary data.</text>
</comment>
<dbReference type="PANTHER" id="PTHR46880">
    <property type="entry name" value="RAS-ASSOCIATING DOMAIN-CONTAINING PROTEIN"/>
    <property type="match status" value="1"/>
</dbReference>
<dbReference type="PANTHER" id="PTHR46880:SF5">
    <property type="entry name" value="DUF4371 DOMAIN-CONTAINING PROTEIN"/>
    <property type="match status" value="1"/>
</dbReference>
<dbReference type="EMBL" id="JAFNEN010003771">
    <property type="protein sequence ID" value="KAG8171609.1"/>
    <property type="molecule type" value="Genomic_DNA"/>
</dbReference>
<evidence type="ECO:0000313" key="1">
    <source>
        <dbReference type="EMBL" id="KAG8171609.1"/>
    </source>
</evidence>
<sequence length="140" mass="15912">MYVKFIDSDATATTKFLALRNVESGTADALKSLLLDVLKEFGIDFEKKLVAFCCDGASVNLGIRRGVSTQLKEICPWLFVVHCLNHRLELAVKDSASNTQFEAVINMLGKLYAYYKRSPKKRREIQELSEIMLKKKLCFI</sequence>
<evidence type="ECO:0008006" key="3">
    <source>
        <dbReference type="Google" id="ProtNLM"/>
    </source>
</evidence>
<proteinExistence type="predicted"/>
<gene>
    <name evidence="1" type="ORF">JTE90_008880</name>
</gene>
<dbReference type="SUPFAM" id="SSF53098">
    <property type="entry name" value="Ribonuclease H-like"/>
    <property type="match status" value="1"/>
</dbReference>
<keyword evidence="2" id="KW-1185">Reference proteome</keyword>
<dbReference type="AlphaFoldDB" id="A0AAV6TIG2"/>
<dbReference type="InterPro" id="IPR012337">
    <property type="entry name" value="RNaseH-like_sf"/>
</dbReference>
<protein>
    <recommendedName>
        <fullName evidence="3">DUF4371 domain-containing protein</fullName>
    </recommendedName>
</protein>
<name>A0AAV6TIG2_9ARAC</name>
<accession>A0AAV6TIG2</accession>
<organism evidence="1 2">
    <name type="scientific">Oedothorax gibbosus</name>
    <dbReference type="NCBI Taxonomy" id="931172"/>
    <lineage>
        <taxon>Eukaryota</taxon>
        <taxon>Metazoa</taxon>
        <taxon>Ecdysozoa</taxon>
        <taxon>Arthropoda</taxon>
        <taxon>Chelicerata</taxon>
        <taxon>Arachnida</taxon>
        <taxon>Araneae</taxon>
        <taxon>Araneomorphae</taxon>
        <taxon>Entelegynae</taxon>
        <taxon>Araneoidea</taxon>
        <taxon>Linyphiidae</taxon>
        <taxon>Erigoninae</taxon>
        <taxon>Oedothorax</taxon>
    </lineage>
</organism>